<dbReference type="GeneID" id="68095038"/>
<evidence type="ECO:0000313" key="2">
    <source>
        <dbReference type="Proteomes" id="UP000816034"/>
    </source>
</evidence>
<evidence type="ECO:0000313" key="1">
    <source>
        <dbReference type="EMBL" id="KAG2386136.1"/>
    </source>
</evidence>
<dbReference type="EMBL" id="PYSW02000016">
    <property type="protein sequence ID" value="KAG2386136.1"/>
    <property type="molecule type" value="Genomic_DNA"/>
</dbReference>
<sequence length="288" mass="33943">MTILHDELCKTISDENIHHHERPFRNLFKEWMLTPFSYSNGSNVCLSYETFLLMGGSVDISFLQPCRFLCVVFEKCYHELDPECQFLIHKFMIMCHVLPLFWKCPVDHNRWIDVSFSKELVPFKSVIPSSFSMNFIDRLYNWIGELFTASTTATTATTDETISRTESSLKIQRKIQILPGELFIHMCGDFQAMKQAHGIPKEYRTILQPIRNYYTSEEMTIDYNSINEGNQICIQRQNIWTFLQDRVDLCMEQNQPSQQHLHHYEKKVLILIVNIPHMIISFNMTLPQ</sequence>
<keyword evidence="2" id="KW-1185">Reference proteome</keyword>
<organism evidence="1 2">
    <name type="scientific">Naegleria lovaniensis</name>
    <name type="common">Amoeba</name>
    <dbReference type="NCBI Taxonomy" id="51637"/>
    <lineage>
        <taxon>Eukaryota</taxon>
        <taxon>Discoba</taxon>
        <taxon>Heterolobosea</taxon>
        <taxon>Tetramitia</taxon>
        <taxon>Eutetramitia</taxon>
        <taxon>Vahlkampfiidae</taxon>
        <taxon>Naegleria</taxon>
    </lineage>
</organism>
<gene>
    <name evidence="1" type="ORF">C9374_002582</name>
</gene>
<name>A0AA88GUN8_NAELO</name>
<proteinExistence type="predicted"/>
<protein>
    <submittedName>
        <fullName evidence="1">Uncharacterized protein</fullName>
    </submittedName>
</protein>
<reference evidence="1 2" key="1">
    <citation type="journal article" date="2018" name="BMC Genomics">
        <title>The genome of Naegleria lovaniensis, the basis for a comparative approach to unravel pathogenicity factors of the human pathogenic amoeba N. fowleri.</title>
        <authorList>
            <person name="Liechti N."/>
            <person name="Schurch N."/>
            <person name="Bruggmann R."/>
            <person name="Wittwer M."/>
        </authorList>
    </citation>
    <scope>NUCLEOTIDE SEQUENCE [LARGE SCALE GENOMIC DNA]</scope>
    <source>
        <strain evidence="1 2">ATCC 30569</strain>
    </source>
</reference>
<dbReference type="Proteomes" id="UP000816034">
    <property type="component" value="Unassembled WGS sequence"/>
</dbReference>
<comment type="caution">
    <text evidence="1">The sequence shown here is derived from an EMBL/GenBank/DDBJ whole genome shotgun (WGS) entry which is preliminary data.</text>
</comment>
<dbReference type="RefSeq" id="XP_044550129.1">
    <property type="nucleotide sequence ID" value="XM_044692016.1"/>
</dbReference>
<accession>A0AA88GUN8</accession>
<dbReference type="AlphaFoldDB" id="A0AA88GUN8"/>